<accession>A0ABP7TXG0</accession>
<keyword evidence="3" id="KW-1185">Reference proteome</keyword>
<evidence type="ECO:0008006" key="4">
    <source>
        <dbReference type="Google" id="ProtNLM"/>
    </source>
</evidence>
<dbReference type="EMBL" id="BAABBR010000001">
    <property type="protein sequence ID" value="GAA4031977.1"/>
    <property type="molecule type" value="Genomic_DNA"/>
</dbReference>
<evidence type="ECO:0000256" key="1">
    <source>
        <dbReference type="SAM" id="SignalP"/>
    </source>
</evidence>
<reference evidence="3" key="1">
    <citation type="journal article" date="2019" name="Int. J. Syst. Evol. Microbiol.">
        <title>The Global Catalogue of Microorganisms (GCM) 10K type strain sequencing project: providing services to taxonomists for standard genome sequencing and annotation.</title>
        <authorList>
            <consortium name="The Broad Institute Genomics Platform"/>
            <consortium name="The Broad Institute Genome Sequencing Center for Infectious Disease"/>
            <person name="Wu L."/>
            <person name="Ma J."/>
        </authorList>
    </citation>
    <scope>NUCLEOTIDE SEQUENCE [LARGE SCALE GENOMIC DNA]</scope>
    <source>
        <strain evidence="3">JCM 17564</strain>
    </source>
</reference>
<proteinExistence type="predicted"/>
<comment type="caution">
    <text evidence="2">The sequence shown here is derived from an EMBL/GenBank/DDBJ whole genome shotgun (WGS) entry which is preliminary data.</text>
</comment>
<gene>
    <name evidence="2" type="ORF">GCM10022281_09510</name>
</gene>
<feature type="signal peptide" evidence="1">
    <location>
        <begin position="1"/>
        <end position="15"/>
    </location>
</feature>
<evidence type="ECO:0000313" key="2">
    <source>
        <dbReference type="EMBL" id="GAA4031977.1"/>
    </source>
</evidence>
<evidence type="ECO:0000313" key="3">
    <source>
        <dbReference type="Proteomes" id="UP001424459"/>
    </source>
</evidence>
<protein>
    <recommendedName>
        <fullName evidence="4">UrcA family protein</fullName>
    </recommendedName>
</protein>
<name>A0ABP7TXG0_9SPHN</name>
<keyword evidence="1" id="KW-0732">Signal</keyword>
<sequence length="130" mass="14014">MVLAFVALAASMQVAAPAPGPASEVVVMGQKLKNWRASVRDRNGRVDCKVKVSSGDKEIDAVGCQAMTTCMAQMRPRLPSTIDKSLSAAEREANNQSLNRDLTACVKTNHDTGLAALAERRYQARQGARR</sequence>
<feature type="chain" id="PRO_5046654316" description="UrcA family protein" evidence="1">
    <location>
        <begin position="16"/>
        <end position="130"/>
    </location>
</feature>
<organism evidence="2 3">
    <name type="scientific">Sphingomonas rosea</name>
    <dbReference type="NCBI Taxonomy" id="335605"/>
    <lineage>
        <taxon>Bacteria</taxon>
        <taxon>Pseudomonadati</taxon>
        <taxon>Pseudomonadota</taxon>
        <taxon>Alphaproteobacteria</taxon>
        <taxon>Sphingomonadales</taxon>
        <taxon>Sphingomonadaceae</taxon>
        <taxon>Sphingomonas</taxon>
    </lineage>
</organism>
<dbReference type="RefSeq" id="WP_344695882.1">
    <property type="nucleotide sequence ID" value="NZ_BAABBR010000001.1"/>
</dbReference>
<dbReference type="Proteomes" id="UP001424459">
    <property type="component" value="Unassembled WGS sequence"/>
</dbReference>